<keyword evidence="4" id="KW-0813">Transport</keyword>
<dbReference type="Proteomes" id="UP000001646">
    <property type="component" value="Chromosome 5"/>
</dbReference>
<comment type="similarity">
    <text evidence="2">Belongs to the complex I LYR family.</text>
</comment>
<reference evidence="13" key="3">
    <citation type="submission" date="2025-09" db="UniProtKB">
        <authorList>
            <consortium name="Ensembl"/>
        </authorList>
    </citation>
    <scope>IDENTIFICATION</scope>
</reference>
<dbReference type="CDD" id="cd20263">
    <property type="entry name" value="Complex1_LYR_NDUFB9_LYRM3"/>
    <property type="match status" value="1"/>
</dbReference>
<evidence type="ECO:0000256" key="2">
    <source>
        <dbReference type="ARBA" id="ARBA00009508"/>
    </source>
</evidence>
<dbReference type="Ensembl" id="ENSACAT00000056106.1">
    <property type="protein sequence ID" value="ENSACAP00000030862.1"/>
    <property type="gene ID" value="ENSACAG00000037745.1"/>
</dbReference>
<dbReference type="GeneTree" id="ENSGT00390000005809"/>
<keyword evidence="5" id="KW-0679">Respiratory chain</keyword>
<evidence type="ECO:0000256" key="9">
    <source>
        <dbReference type="ARBA" id="ARBA00023128"/>
    </source>
</evidence>
<accession>A0A803T6M2</accession>
<name>A0A803T6M2_ANOCA</name>
<sequence>IHFSLPRCMPAYLNHQQKVLWRYKRDLFRDQYRFFACLLRAHFDEKRYGESNQAVDAGEEEFWDRQHPQPYIFPDSTGSTSYERYDCYKVPEWALDLLPPSEKAMYPDYFKVIQQIQEESPVDGPWTEALSPAHKKGTCLLYGGIM</sequence>
<evidence type="ECO:0000256" key="7">
    <source>
        <dbReference type="ARBA" id="ARBA00022982"/>
    </source>
</evidence>
<keyword evidence="6" id="KW-0999">Mitochondrion inner membrane</keyword>
<evidence type="ECO:0000256" key="4">
    <source>
        <dbReference type="ARBA" id="ARBA00022448"/>
    </source>
</evidence>
<evidence type="ECO:0000313" key="14">
    <source>
        <dbReference type="Proteomes" id="UP000001646"/>
    </source>
</evidence>
<proteinExistence type="inferred from homology"/>
<dbReference type="PANTHER" id="PTHR12868">
    <property type="entry name" value="NADH-UBIQUINONE OXIDOREDUCTASE B22 SUBUNIT"/>
    <property type="match status" value="1"/>
</dbReference>
<evidence type="ECO:0000256" key="11">
    <source>
        <dbReference type="ARBA" id="ARBA00030192"/>
    </source>
</evidence>
<dbReference type="InterPro" id="IPR045292">
    <property type="entry name" value="Complex1_LYR_NDUFB9_LYRM3"/>
</dbReference>
<evidence type="ECO:0000256" key="5">
    <source>
        <dbReference type="ARBA" id="ARBA00022660"/>
    </source>
</evidence>
<comment type="subcellular location">
    <subcellularLocation>
        <location evidence="1">Mitochondrion inner membrane</location>
        <topology evidence="1">Peripheral membrane protein</topology>
        <orientation evidence="1">Matrix side</orientation>
    </subcellularLocation>
</comment>
<evidence type="ECO:0000313" key="13">
    <source>
        <dbReference type="Ensembl" id="ENSACAP00000030862.1"/>
    </source>
</evidence>
<evidence type="ECO:0000256" key="6">
    <source>
        <dbReference type="ARBA" id="ARBA00022792"/>
    </source>
</evidence>
<protein>
    <recommendedName>
        <fullName evidence="3">NADH dehydrogenase [ubiquinone] 1 beta subcomplex subunit 9</fullName>
    </recommendedName>
    <alternativeName>
        <fullName evidence="11">Complex I-B22</fullName>
    </alternativeName>
    <alternativeName>
        <fullName evidence="12">NADH-ubiquinone oxidoreductase B22 subunit</fullName>
    </alternativeName>
</protein>
<organism evidence="13 14">
    <name type="scientific">Anolis carolinensis</name>
    <name type="common">Green anole</name>
    <name type="synonym">American chameleon</name>
    <dbReference type="NCBI Taxonomy" id="28377"/>
    <lineage>
        <taxon>Eukaryota</taxon>
        <taxon>Metazoa</taxon>
        <taxon>Chordata</taxon>
        <taxon>Craniata</taxon>
        <taxon>Vertebrata</taxon>
        <taxon>Euteleostomi</taxon>
        <taxon>Lepidosauria</taxon>
        <taxon>Squamata</taxon>
        <taxon>Bifurcata</taxon>
        <taxon>Unidentata</taxon>
        <taxon>Episquamata</taxon>
        <taxon>Toxicofera</taxon>
        <taxon>Iguania</taxon>
        <taxon>Dactyloidae</taxon>
        <taxon>Anolis</taxon>
    </lineage>
</organism>
<evidence type="ECO:0000256" key="3">
    <source>
        <dbReference type="ARBA" id="ARBA00018684"/>
    </source>
</evidence>
<evidence type="ECO:0000256" key="10">
    <source>
        <dbReference type="ARBA" id="ARBA00023136"/>
    </source>
</evidence>
<dbReference type="InParanoid" id="A0A803T6M2"/>
<dbReference type="GO" id="GO:0005743">
    <property type="term" value="C:mitochondrial inner membrane"/>
    <property type="evidence" value="ECO:0007669"/>
    <property type="project" value="UniProtKB-SubCell"/>
</dbReference>
<dbReference type="InterPro" id="IPR033034">
    <property type="entry name" value="NDUFB9"/>
</dbReference>
<dbReference type="GO" id="GO:0006120">
    <property type="term" value="P:mitochondrial electron transport, NADH to ubiquinone"/>
    <property type="evidence" value="ECO:0007669"/>
    <property type="project" value="InterPro"/>
</dbReference>
<reference evidence="13" key="2">
    <citation type="submission" date="2025-08" db="UniProtKB">
        <authorList>
            <consortium name="Ensembl"/>
        </authorList>
    </citation>
    <scope>IDENTIFICATION</scope>
</reference>
<keyword evidence="7" id="KW-0249">Electron transport</keyword>
<keyword evidence="9" id="KW-0496">Mitochondrion</keyword>
<dbReference type="AlphaFoldDB" id="A0A803T6M2"/>
<evidence type="ECO:0000256" key="12">
    <source>
        <dbReference type="ARBA" id="ARBA00032528"/>
    </source>
</evidence>
<keyword evidence="10" id="KW-0472">Membrane</keyword>
<dbReference type="GO" id="GO:0045271">
    <property type="term" value="C:respiratory chain complex I"/>
    <property type="evidence" value="ECO:0000318"/>
    <property type="project" value="GO_Central"/>
</dbReference>
<evidence type="ECO:0000256" key="8">
    <source>
        <dbReference type="ARBA" id="ARBA00022990"/>
    </source>
</evidence>
<keyword evidence="14" id="KW-1185">Reference proteome</keyword>
<dbReference type="PANTHER" id="PTHR12868:SF0">
    <property type="entry name" value="NADH DEHYDROGENASE [UBIQUINONE] 1 BETA SUBCOMPLEX SUBUNIT 9"/>
    <property type="match status" value="1"/>
</dbReference>
<evidence type="ECO:0000256" key="1">
    <source>
        <dbReference type="ARBA" id="ARBA00004443"/>
    </source>
</evidence>
<reference evidence="13 14" key="1">
    <citation type="submission" date="2009-12" db="EMBL/GenBank/DDBJ databases">
        <title>The Genome Sequence of Anolis carolinensis (Green Anole Lizard).</title>
        <authorList>
            <consortium name="The Genome Sequencing Platform"/>
            <person name="Di Palma F."/>
            <person name="Alfoldi J."/>
            <person name="Heiman D."/>
            <person name="Young S."/>
            <person name="Grabherr M."/>
            <person name="Johnson J."/>
            <person name="Lander E.S."/>
            <person name="Lindblad-Toh K."/>
        </authorList>
    </citation>
    <scope>NUCLEOTIDE SEQUENCE [LARGE SCALE GENOMIC DNA]</scope>
    <source>
        <strain evidence="13 14">JBL SC #1</strain>
    </source>
</reference>
<keyword evidence="8" id="KW-0007">Acetylation</keyword>